<feature type="compositionally biased region" description="Polar residues" evidence="1">
    <location>
        <begin position="205"/>
        <end position="224"/>
    </location>
</feature>
<evidence type="ECO:0000256" key="2">
    <source>
        <dbReference type="SAM" id="Phobius"/>
    </source>
</evidence>
<feature type="compositionally biased region" description="Basic and acidic residues" evidence="1">
    <location>
        <begin position="414"/>
        <end position="430"/>
    </location>
</feature>
<feature type="compositionally biased region" description="Polar residues" evidence="1">
    <location>
        <begin position="254"/>
        <end position="274"/>
    </location>
</feature>
<keyword evidence="4" id="KW-1185">Reference proteome</keyword>
<comment type="caution">
    <text evidence="3">The sequence shown here is derived from an EMBL/GenBank/DDBJ whole genome shotgun (WGS) entry which is preliminary data.</text>
</comment>
<reference evidence="3" key="1">
    <citation type="submission" date="2023-10" db="EMBL/GenBank/DDBJ databases">
        <authorList>
            <person name="Hackl T."/>
        </authorList>
    </citation>
    <scope>NUCLEOTIDE SEQUENCE</scope>
</reference>
<accession>A0AAI8VLA6</accession>
<organism evidence="3 4">
    <name type="scientific">Anthostomella pinea</name>
    <dbReference type="NCBI Taxonomy" id="933095"/>
    <lineage>
        <taxon>Eukaryota</taxon>
        <taxon>Fungi</taxon>
        <taxon>Dikarya</taxon>
        <taxon>Ascomycota</taxon>
        <taxon>Pezizomycotina</taxon>
        <taxon>Sordariomycetes</taxon>
        <taxon>Xylariomycetidae</taxon>
        <taxon>Xylariales</taxon>
        <taxon>Xylariaceae</taxon>
        <taxon>Anthostomella</taxon>
    </lineage>
</organism>
<evidence type="ECO:0000313" key="4">
    <source>
        <dbReference type="Proteomes" id="UP001295740"/>
    </source>
</evidence>
<evidence type="ECO:0000256" key="1">
    <source>
        <dbReference type="SAM" id="MobiDB-lite"/>
    </source>
</evidence>
<feature type="region of interest" description="Disordered" evidence="1">
    <location>
        <begin position="188"/>
        <end position="470"/>
    </location>
</feature>
<keyword evidence="2" id="KW-0472">Membrane</keyword>
<dbReference type="EMBL" id="CAUWAG010000010">
    <property type="protein sequence ID" value="CAJ2507025.1"/>
    <property type="molecule type" value="Genomic_DNA"/>
</dbReference>
<proteinExistence type="predicted"/>
<keyword evidence="2" id="KW-1133">Transmembrane helix</keyword>
<protein>
    <submittedName>
        <fullName evidence="3">Uu.00g082110.m01.CDS01</fullName>
    </submittedName>
</protein>
<feature type="compositionally biased region" description="Polar residues" evidence="1">
    <location>
        <begin position="392"/>
        <end position="413"/>
    </location>
</feature>
<feature type="transmembrane region" description="Helical" evidence="2">
    <location>
        <begin position="78"/>
        <end position="101"/>
    </location>
</feature>
<sequence length="470" mass="50020">MAVSRVMPAVLGLAALLATAAIFALDVVLAHGLSTSTSPVRIAAAVASALEAIVLAIMIVLLAGCIQGSTYLGARRSSALYFPATLVASLLASTVSVAELVLMGKTANLPETILQVPSTRFLVGASVALGFASAGQLVFIVVMFVLHRLSDPDQALSLHTTEEGHRSSPLQKRVKSIPYSQTRTAVFKPSKSYDGGSAGYPTPPGSSSGRSAAETVSSIRSSLSHAMRPMGSRTGLLSNGARTGRRPPSIDPSLYSQRTNPTEESFDSWDTSSLEPHHRQMVLDSSPQPSRFLETIPASPATSRSPSPGCPLDLEEPKRYRSRSFSPVPRPQVERTLTPQSSTDELHIHPLFRSDSPVPPPASSPGTIVVASPNAGQIIPGKSVKRMRSDSLPASRSPLSRQGSRDSSLTTPRPSEDGHLRIEEVEERKMTPPIPDWILSAGSRTSLTEYQLRKQRDRDATPSDTGSPLG</sequence>
<feature type="transmembrane region" description="Helical" evidence="2">
    <location>
        <begin position="40"/>
        <end position="66"/>
    </location>
</feature>
<name>A0AAI8VLA6_9PEZI</name>
<dbReference type="Proteomes" id="UP001295740">
    <property type="component" value="Unassembled WGS sequence"/>
</dbReference>
<feature type="compositionally biased region" description="Basic and acidic residues" evidence="1">
    <location>
        <begin position="451"/>
        <end position="461"/>
    </location>
</feature>
<gene>
    <name evidence="3" type="ORF">KHLLAP_LOCUS7493</name>
</gene>
<feature type="compositionally biased region" description="Low complexity" evidence="1">
    <location>
        <begin position="297"/>
        <end position="307"/>
    </location>
</feature>
<dbReference type="AlphaFoldDB" id="A0AAI8VLA6"/>
<evidence type="ECO:0000313" key="3">
    <source>
        <dbReference type="EMBL" id="CAJ2507025.1"/>
    </source>
</evidence>
<keyword evidence="2" id="KW-0812">Transmembrane</keyword>
<feature type="transmembrane region" description="Helical" evidence="2">
    <location>
        <begin position="121"/>
        <end position="146"/>
    </location>
</feature>